<keyword evidence="3" id="KW-1185">Reference proteome</keyword>
<accession>A0A7L4ZRH7</accession>
<evidence type="ECO:0000259" key="1">
    <source>
        <dbReference type="PROSITE" id="PS51352"/>
    </source>
</evidence>
<name>A0A7L4ZRH7_9FLAO</name>
<dbReference type="InterPro" id="IPR036249">
    <property type="entry name" value="Thioredoxin-like_sf"/>
</dbReference>
<dbReference type="InterPro" id="IPR050553">
    <property type="entry name" value="Thioredoxin_ResA/DsbE_sf"/>
</dbReference>
<dbReference type="CDD" id="cd02966">
    <property type="entry name" value="TlpA_like_family"/>
    <property type="match status" value="1"/>
</dbReference>
<feature type="domain" description="Thioredoxin" evidence="1">
    <location>
        <begin position="31"/>
        <end position="187"/>
    </location>
</feature>
<protein>
    <submittedName>
        <fullName evidence="2">Thiol-disulfide oxidoreductase ResA</fullName>
    </submittedName>
</protein>
<organism evidence="2 3">
    <name type="scientific">Kordia antarctica</name>
    <dbReference type="NCBI Taxonomy" id="1218801"/>
    <lineage>
        <taxon>Bacteria</taxon>
        <taxon>Pseudomonadati</taxon>
        <taxon>Bacteroidota</taxon>
        <taxon>Flavobacteriia</taxon>
        <taxon>Flavobacteriales</taxon>
        <taxon>Flavobacteriaceae</taxon>
        <taxon>Kordia</taxon>
    </lineage>
</organism>
<dbReference type="InterPro" id="IPR013766">
    <property type="entry name" value="Thioredoxin_domain"/>
</dbReference>
<dbReference type="AlphaFoldDB" id="A0A7L4ZRH7"/>
<dbReference type="SUPFAM" id="SSF52833">
    <property type="entry name" value="Thioredoxin-like"/>
    <property type="match status" value="1"/>
</dbReference>
<dbReference type="EMBL" id="CP019288">
    <property type="protein sequence ID" value="QHI39313.1"/>
    <property type="molecule type" value="Genomic_DNA"/>
</dbReference>
<proteinExistence type="predicted"/>
<dbReference type="OrthoDB" id="9815205at2"/>
<sequence>MKITKGQWRNIIFFVLIALIVFTPVGTYVKVKLNQVKIAFSNPSSIEESEREVVSDFNWNLVDSSGEKVNFQEMEGEIILVNFWATWCPPCIAEMPSLNELHTDYKDKIKFVFVANDEKVKVDSYLKKNNYNLPVYYASDKAPKELYSNSIPATFLIDDRGKIIMKELGSSDWNSTNVRNQIDELLAFSLAE</sequence>
<evidence type="ECO:0000313" key="2">
    <source>
        <dbReference type="EMBL" id="QHI39313.1"/>
    </source>
</evidence>
<dbReference type="Pfam" id="PF08534">
    <property type="entry name" value="Redoxin"/>
    <property type="match status" value="1"/>
</dbReference>
<dbReference type="RefSeq" id="WP_160131792.1">
    <property type="nucleotide sequence ID" value="NZ_CP019288.1"/>
</dbReference>
<dbReference type="KEGG" id="kan:IMCC3317_47230"/>
<gene>
    <name evidence="2" type="primary">resA_9</name>
    <name evidence="2" type="ORF">IMCC3317_47230</name>
</gene>
<dbReference type="PANTHER" id="PTHR42852">
    <property type="entry name" value="THIOL:DISULFIDE INTERCHANGE PROTEIN DSBE"/>
    <property type="match status" value="1"/>
</dbReference>
<dbReference type="Gene3D" id="3.40.30.10">
    <property type="entry name" value="Glutaredoxin"/>
    <property type="match status" value="1"/>
</dbReference>
<dbReference type="Proteomes" id="UP000464657">
    <property type="component" value="Chromosome"/>
</dbReference>
<dbReference type="GO" id="GO:0016491">
    <property type="term" value="F:oxidoreductase activity"/>
    <property type="evidence" value="ECO:0007669"/>
    <property type="project" value="InterPro"/>
</dbReference>
<dbReference type="PROSITE" id="PS51352">
    <property type="entry name" value="THIOREDOXIN_2"/>
    <property type="match status" value="1"/>
</dbReference>
<evidence type="ECO:0000313" key="3">
    <source>
        <dbReference type="Proteomes" id="UP000464657"/>
    </source>
</evidence>
<reference evidence="2 3" key="1">
    <citation type="journal article" date="2013" name="Int. J. Syst. Evol. Microbiol.">
        <title>Kordia antarctica sp. nov., isolated from Antarctic seawater.</title>
        <authorList>
            <person name="Baek K."/>
            <person name="Choi A."/>
            <person name="Kang I."/>
            <person name="Lee K."/>
            <person name="Cho J.C."/>
        </authorList>
    </citation>
    <scope>NUCLEOTIDE SEQUENCE [LARGE SCALE GENOMIC DNA]</scope>
    <source>
        <strain evidence="2 3">IMCC3317</strain>
    </source>
</reference>
<dbReference type="InterPro" id="IPR013740">
    <property type="entry name" value="Redoxin"/>
</dbReference>
<dbReference type="PANTHER" id="PTHR42852:SF17">
    <property type="entry name" value="THIOREDOXIN-LIKE PROTEIN HI_1115"/>
    <property type="match status" value="1"/>
</dbReference>